<protein>
    <submittedName>
        <fullName evidence="1">Uncharacterized protein</fullName>
    </submittedName>
</protein>
<sequence>MRHSANWSSVGSHSLQSITSIFDELGEYREIPPKVLHLQEGPVLVDEDGRGLKIPCNLLVRQAGRSDLIASRRRFSLIRSNVLSDIEAMHDRLPEPWRSSWIGPQRSALEEIVNRFFGNRDREFGTFSLVYARRTKANRFRETNVILQAHKFRSTSVVGFCGGSPGRESELGARVRFDLSRLQWKKFRDQRIVDGDMPRIACVCHEIRLSHADFQHQLRAYHEHRWTMARCRKSSSGRTIVSPQDDAALKNGVIPVLAEEENSELYRDHMSQTLLISLTRFELDNRYAENLTLELDPRTLELISIRQYYEETAVEIGVGGTFDQALLGASALEFAYSV</sequence>
<organism evidence="1 2">
    <name type="scientific">Bremerella cremea</name>
    <dbReference type="NCBI Taxonomy" id="1031537"/>
    <lineage>
        <taxon>Bacteria</taxon>
        <taxon>Pseudomonadati</taxon>
        <taxon>Planctomycetota</taxon>
        <taxon>Planctomycetia</taxon>
        <taxon>Pirellulales</taxon>
        <taxon>Pirellulaceae</taxon>
        <taxon>Bremerella</taxon>
    </lineage>
</organism>
<evidence type="ECO:0000313" key="2">
    <source>
        <dbReference type="Proteomes" id="UP000253562"/>
    </source>
</evidence>
<dbReference type="Proteomes" id="UP000253562">
    <property type="component" value="Unassembled WGS sequence"/>
</dbReference>
<comment type="caution">
    <text evidence="1">The sequence shown here is derived from an EMBL/GenBank/DDBJ whole genome shotgun (WGS) entry which is preliminary data.</text>
</comment>
<reference evidence="1 2" key="1">
    <citation type="submission" date="2018-07" db="EMBL/GenBank/DDBJ databases">
        <title>Comparative genomes isolates from brazilian mangrove.</title>
        <authorList>
            <person name="De Araujo J.E."/>
            <person name="Taketani R.G."/>
            <person name="Silva M.C.P."/>
            <person name="Lourenco M.V."/>
            <person name="Oliveira V.M."/>
            <person name="Andreote F.D."/>
        </authorList>
    </citation>
    <scope>NUCLEOTIDE SEQUENCE [LARGE SCALE GENOMIC DNA]</scope>
    <source>
        <strain evidence="1 2">HEX PRIS-MGV</strain>
    </source>
</reference>
<proteinExistence type="predicted"/>
<dbReference type="RefSeq" id="WP_114367922.1">
    <property type="nucleotide sequence ID" value="NZ_QPEX01000010.1"/>
</dbReference>
<dbReference type="AlphaFoldDB" id="A0A368KX00"/>
<gene>
    <name evidence="1" type="ORF">DTL42_07040</name>
</gene>
<accession>A0A368KX00</accession>
<name>A0A368KX00_9BACT</name>
<evidence type="ECO:0000313" key="1">
    <source>
        <dbReference type="EMBL" id="RCS54859.1"/>
    </source>
</evidence>
<dbReference type="EMBL" id="QPEX01000010">
    <property type="protein sequence ID" value="RCS54859.1"/>
    <property type="molecule type" value="Genomic_DNA"/>
</dbReference>